<evidence type="ECO:0000256" key="3">
    <source>
        <dbReference type="ARBA" id="ARBA00022553"/>
    </source>
</evidence>
<dbReference type="Gene3D" id="1.10.10.10">
    <property type="entry name" value="Winged helix-like DNA-binding domain superfamily/Winged helix DNA-binding domain"/>
    <property type="match status" value="1"/>
</dbReference>
<evidence type="ECO:0000313" key="14">
    <source>
        <dbReference type="Proteomes" id="UP000184240"/>
    </source>
</evidence>
<dbReference type="GO" id="GO:0042802">
    <property type="term" value="F:identical protein binding"/>
    <property type="evidence" value="ECO:0007669"/>
    <property type="project" value="UniProtKB-ARBA"/>
</dbReference>
<evidence type="ECO:0000313" key="12">
    <source>
        <dbReference type="EMBL" id="RXG28523.1"/>
    </source>
</evidence>
<evidence type="ECO:0000256" key="1">
    <source>
        <dbReference type="ARBA" id="ARBA00004496"/>
    </source>
</evidence>
<dbReference type="GO" id="GO:0045893">
    <property type="term" value="P:positive regulation of DNA-templated transcription"/>
    <property type="evidence" value="ECO:0007669"/>
    <property type="project" value="UniProtKB-ARBA"/>
</dbReference>
<dbReference type="SMART" id="SM00448">
    <property type="entry name" value="REC"/>
    <property type="match status" value="1"/>
</dbReference>
<feature type="domain" description="OmpR/PhoB-type" evidence="11">
    <location>
        <begin position="127"/>
        <end position="225"/>
    </location>
</feature>
<evidence type="ECO:0000259" key="10">
    <source>
        <dbReference type="PROSITE" id="PS50110"/>
    </source>
</evidence>
<dbReference type="InterPro" id="IPR001867">
    <property type="entry name" value="OmpR/PhoB-type_DNA-bd"/>
</dbReference>
<evidence type="ECO:0000259" key="11">
    <source>
        <dbReference type="PROSITE" id="PS51755"/>
    </source>
</evidence>
<name>A0A1M5TY18_9FLAO</name>
<evidence type="ECO:0000256" key="8">
    <source>
        <dbReference type="PROSITE-ProRule" id="PRU00169"/>
    </source>
</evidence>
<keyword evidence="4" id="KW-0902">Two-component regulatory system</keyword>
<dbReference type="OrthoDB" id="9790442at2"/>
<feature type="DNA-binding region" description="OmpR/PhoB-type" evidence="9">
    <location>
        <begin position="127"/>
        <end position="225"/>
    </location>
</feature>
<dbReference type="InterPro" id="IPR001789">
    <property type="entry name" value="Sig_transdc_resp-reg_receiver"/>
</dbReference>
<dbReference type="Gene3D" id="6.10.250.690">
    <property type="match status" value="1"/>
</dbReference>
<reference evidence="14" key="1">
    <citation type="submission" date="2016-11" db="EMBL/GenBank/DDBJ databases">
        <authorList>
            <person name="Varghese N."/>
            <person name="Submissions S."/>
        </authorList>
    </citation>
    <scope>NUCLEOTIDE SEQUENCE [LARGE SCALE GENOMIC DNA]</scope>
    <source>
        <strain evidence="14">DSM 19859</strain>
    </source>
</reference>
<evidence type="ECO:0000256" key="9">
    <source>
        <dbReference type="PROSITE-ProRule" id="PRU01091"/>
    </source>
</evidence>
<dbReference type="STRING" id="573501.SAMN04487999_0491"/>
<dbReference type="EMBL" id="QOVN01000004">
    <property type="protein sequence ID" value="RXG28523.1"/>
    <property type="molecule type" value="Genomic_DNA"/>
</dbReference>
<sequence length="225" mass="25378">MNKAEILVIDDEPQIRKLLQINLESHDYKVLKASTAKEGLILAASHPPDLILLDIGLPDKSGHQVLQDLREWYTQPVIILSVIDSEDDIIAALDNGATDYLTKPFRTGELLARIRSALRRSNQSENNAVLSIGNITLDLVARSVTRNDIPIKLTATEYKLLCLFAKNEGRVLTHQYLLKEIWGMGYVTETQYLRVFVGTLRKKIEEDANNPLHILTESGVGYRFQ</sequence>
<dbReference type="CDD" id="cd17620">
    <property type="entry name" value="REC_OmpR_KdpE-like"/>
    <property type="match status" value="1"/>
</dbReference>
<reference evidence="12 15" key="3">
    <citation type="submission" date="2018-07" db="EMBL/GenBank/DDBJ databases">
        <title>Leeuwenhoekiella genomics.</title>
        <authorList>
            <person name="Tahon G."/>
            <person name="Willems A."/>
        </authorList>
    </citation>
    <scope>NUCLEOTIDE SEQUENCE [LARGE SCALE GENOMIC DNA]</scope>
    <source>
        <strain evidence="12 15">LMG 24856</strain>
    </source>
</reference>
<dbReference type="CDD" id="cd00383">
    <property type="entry name" value="trans_reg_C"/>
    <property type="match status" value="1"/>
</dbReference>
<comment type="subcellular location">
    <subcellularLocation>
        <location evidence="1">Cytoplasm</location>
    </subcellularLocation>
</comment>
<evidence type="ECO:0000313" key="15">
    <source>
        <dbReference type="Proteomes" id="UP000290037"/>
    </source>
</evidence>
<dbReference type="InterPro" id="IPR039420">
    <property type="entry name" value="WalR-like"/>
</dbReference>
<evidence type="ECO:0000256" key="4">
    <source>
        <dbReference type="ARBA" id="ARBA00023012"/>
    </source>
</evidence>
<dbReference type="PROSITE" id="PS50110">
    <property type="entry name" value="RESPONSE_REGULATORY"/>
    <property type="match status" value="1"/>
</dbReference>
<dbReference type="GO" id="GO:0032993">
    <property type="term" value="C:protein-DNA complex"/>
    <property type="evidence" value="ECO:0007669"/>
    <property type="project" value="TreeGrafter"/>
</dbReference>
<dbReference type="Proteomes" id="UP000290037">
    <property type="component" value="Unassembled WGS sequence"/>
</dbReference>
<evidence type="ECO:0000313" key="13">
    <source>
        <dbReference type="EMBL" id="SHH55541.1"/>
    </source>
</evidence>
<dbReference type="EMBL" id="FQXT01000001">
    <property type="protein sequence ID" value="SHH55541.1"/>
    <property type="molecule type" value="Genomic_DNA"/>
</dbReference>
<reference evidence="13" key="2">
    <citation type="submission" date="2016-11" db="EMBL/GenBank/DDBJ databases">
        <authorList>
            <person name="Jaros S."/>
            <person name="Januszkiewicz K."/>
            <person name="Wedrychowicz H."/>
        </authorList>
    </citation>
    <scope>NUCLEOTIDE SEQUENCE [LARGE SCALE GENOMIC DNA]</scope>
    <source>
        <strain evidence="13">DSM 19859</strain>
    </source>
</reference>
<dbReference type="FunFam" id="3.40.50.2300:FF:000021">
    <property type="entry name" value="Two-component system response regulator KdpE"/>
    <property type="match status" value="1"/>
</dbReference>
<protein>
    <submittedName>
        <fullName evidence="12">Two-component system KDP operon response regulator KdpE</fullName>
    </submittedName>
    <submittedName>
        <fullName evidence="13">Two-component system, OmpR family, KDP operon response regulator KdpE</fullName>
    </submittedName>
</protein>
<feature type="modified residue" description="4-aspartylphosphate" evidence="8">
    <location>
        <position position="54"/>
    </location>
</feature>
<keyword evidence="2" id="KW-0963">Cytoplasm</keyword>
<gene>
    <name evidence="12" type="ORF">DSM01_1982</name>
    <name evidence="13" type="ORF">SAMN04487999_0491</name>
</gene>
<dbReference type="Pfam" id="PF00072">
    <property type="entry name" value="Response_reg"/>
    <property type="match status" value="1"/>
</dbReference>
<dbReference type="GO" id="GO:0005829">
    <property type="term" value="C:cytosol"/>
    <property type="evidence" value="ECO:0007669"/>
    <property type="project" value="TreeGrafter"/>
</dbReference>
<dbReference type="Gene3D" id="3.40.50.2300">
    <property type="match status" value="1"/>
</dbReference>
<evidence type="ECO:0000256" key="6">
    <source>
        <dbReference type="ARBA" id="ARBA00023125"/>
    </source>
</evidence>
<proteinExistence type="predicted"/>
<dbReference type="InterPro" id="IPR036388">
    <property type="entry name" value="WH-like_DNA-bd_sf"/>
</dbReference>
<keyword evidence="5" id="KW-0805">Transcription regulation</keyword>
<evidence type="ECO:0000256" key="7">
    <source>
        <dbReference type="ARBA" id="ARBA00023163"/>
    </source>
</evidence>
<evidence type="ECO:0000256" key="5">
    <source>
        <dbReference type="ARBA" id="ARBA00023015"/>
    </source>
</evidence>
<dbReference type="Pfam" id="PF00486">
    <property type="entry name" value="Trans_reg_C"/>
    <property type="match status" value="1"/>
</dbReference>
<dbReference type="AlphaFoldDB" id="A0A1M5TY18"/>
<dbReference type="SMART" id="SM00862">
    <property type="entry name" value="Trans_reg_C"/>
    <property type="match status" value="1"/>
</dbReference>
<keyword evidence="6 9" id="KW-0238">DNA-binding</keyword>
<dbReference type="PROSITE" id="PS51755">
    <property type="entry name" value="OMPR_PHOB"/>
    <property type="match status" value="1"/>
</dbReference>
<evidence type="ECO:0000256" key="2">
    <source>
        <dbReference type="ARBA" id="ARBA00022490"/>
    </source>
</evidence>
<dbReference type="SUPFAM" id="SSF52172">
    <property type="entry name" value="CheY-like"/>
    <property type="match status" value="1"/>
</dbReference>
<dbReference type="PANTHER" id="PTHR48111">
    <property type="entry name" value="REGULATOR OF RPOS"/>
    <property type="match status" value="1"/>
</dbReference>
<dbReference type="InterPro" id="IPR011006">
    <property type="entry name" value="CheY-like_superfamily"/>
</dbReference>
<keyword evidence="7" id="KW-0804">Transcription</keyword>
<feature type="domain" description="Response regulatory" evidence="10">
    <location>
        <begin position="5"/>
        <end position="118"/>
    </location>
</feature>
<organism evidence="13 14">
    <name type="scientific">Leeuwenhoekiella palythoae</name>
    <dbReference type="NCBI Taxonomy" id="573501"/>
    <lineage>
        <taxon>Bacteria</taxon>
        <taxon>Pseudomonadati</taxon>
        <taxon>Bacteroidota</taxon>
        <taxon>Flavobacteriia</taxon>
        <taxon>Flavobacteriales</taxon>
        <taxon>Flavobacteriaceae</taxon>
        <taxon>Leeuwenhoekiella</taxon>
    </lineage>
</organism>
<dbReference type="GO" id="GO:0000156">
    <property type="term" value="F:phosphorelay response regulator activity"/>
    <property type="evidence" value="ECO:0007669"/>
    <property type="project" value="TreeGrafter"/>
</dbReference>
<accession>A0A1M5TY18</accession>
<keyword evidence="3 8" id="KW-0597">Phosphoprotein</keyword>
<dbReference type="PANTHER" id="PTHR48111:SF50">
    <property type="entry name" value="KDP OPERON TRANSCRIPTIONAL REGULATORY PROTEIN KDPE"/>
    <property type="match status" value="1"/>
</dbReference>
<dbReference type="Proteomes" id="UP000184240">
    <property type="component" value="Unassembled WGS sequence"/>
</dbReference>
<dbReference type="GO" id="GO:0000987">
    <property type="term" value="F:cis-regulatory region sequence-specific DNA binding"/>
    <property type="evidence" value="ECO:0007669"/>
    <property type="project" value="UniProtKB-ARBA"/>
</dbReference>
<dbReference type="RefSeq" id="WP_072979989.1">
    <property type="nucleotide sequence ID" value="NZ_FQXT01000001.1"/>
</dbReference>
<keyword evidence="15" id="KW-1185">Reference proteome</keyword>